<dbReference type="EMBL" id="NBIV01000116">
    <property type="protein sequence ID" value="PXF43649.1"/>
    <property type="molecule type" value="Genomic_DNA"/>
</dbReference>
<evidence type="ECO:0000313" key="1">
    <source>
        <dbReference type="EMBL" id="PXF43649.1"/>
    </source>
</evidence>
<evidence type="ECO:0000313" key="2">
    <source>
        <dbReference type="Proteomes" id="UP000247409"/>
    </source>
</evidence>
<accession>A0A2V3INL9</accession>
<dbReference type="OrthoDB" id="10414640at2759"/>
<proteinExistence type="predicted"/>
<organism evidence="1 2">
    <name type="scientific">Gracilariopsis chorda</name>
    <dbReference type="NCBI Taxonomy" id="448386"/>
    <lineage>
        <taxon>Eukaryota</taxon>
        <taxon>Rhodophyta</taxon>
        <taxon>Florideophyceae</taxon>
        <taxon>Rhodymeniophycidae</taxon>
        <taxon>Gracilariales</taxon>
        <taxon>Gracilariaceae</taxon>
        <taxon>Gracilariopsis</taxon>
    </lineage>
</organism>
<protein>
    <submittedName>
        <fullName evidence="1">Uncharacterized protein</fullName>
    </submittedName>
</protein>
<comment type="caution">
    <text evidence="1">The sequence shown here is derived from an EMBL/GenBank/DDBJ whole genome shotgun (WGS) entry which is preliminary data.</text>
</comment>
<reference evidence="1 2" key="1">
    <citation type="journal article" date="2018" name="Mol. Biol. Evol.">
        <title>Analysis of the draft genome of the red seaweed Gracilariopsis chorda provides insights into genome size evolution in Rhodophyta.</title>
        <authorList>
            <person name="Lee J."/>
            <person name="Yang E.C."/>
            <person name="Graf L."/>
            <person name="Yang J.H."/>
            <person name="Qiu H."/>
            <person name="Zel Zion U."/>
            <person name="Chan C.X."/>
            <person name="Stephens T.G."/>
            <person name="Weber A.P.M."/>
            <person name="Boo G.H."/>
            <person name="Boo S.M."/>
            <person name="Kim K.M."/>
            <person name="Shin Y."/>
            <person name="Jung M."/>
            <person name="Lee S.J."/>
            <person name="Yim H.S."/>
            <person name="Lee J.H."/>
            <person name="Bhattacharya D."/>
            <person name="Yoon H.S."/>
        </authorList>
    </citation>
    <scope>NUCLEOTIDE SEQUENCE [LARGE SCALE GENOMIC DNA]</scope>
    <source>
        <strain evidence="1 2">SKKU-2015</strain>
        <tissue evidence="1">Whole body</tissue>
    </source>
</reference>
<keyword evidence="2" id="KW-1185">Reference proteome</keyword>
<dbReference type="AlphaFoldDB" id="A0A2V3INL9"/>
<name>A0A2V3INL9_9FLOR</name>
<dbReference type="Proteomes" id="UP000247409">
    <property type="component" value="Unassembled WGS sequence"/>
</dbReference>
<gene>
    <name evidence="1" type="ORF">BWQ96_06608</name>
</gene>
<sequence>MPPTVLVAAAVCSRKIAVEALFRGQVTGVIDVGAADGYPVTSLALSREAKWVLSCENSPKYNRLRRLSGPGFHHINLLPGNSRRNPSIIHVLHTANITGDAGDVRKKTFISRGTISLIAIRGKESDAFLEGAVPILPAVNNVLLEISADRNASSALHILFNAGFECAHLAFNHKGKVHPFFGRNSINAESAGQFLQFMAKHAKFVDVLCSKRATTG</sequence>